<keyword evidence="4" id="KW-0378">Hydrolase</keyword>
<keyword evidence="5" id="KW-0862">Zinc</keyword>
<dbReference type="Pfam" id="PF09261">
    <property type="entry name" value="Alpha-mann_mid"/>
    <property type="match status" value="1"/>
</dbReference>
<gene>
    <name evidence="10" type="ORF">AMSG_08714</name>
</gene>
<dbReference type="InterPro" id="IPR028995">
    <property type="entry name" value="Glyco_hydro_57/38_cen_sf"/>
</dbReference>
<dbReference type="eggNOG" id="KOG1959">
    <property type="taxonomic scope" value="Eukaryota"/>
</dbReference>
<feature type="transmembrane region" description="Helical" evidence="7">
    <location>
        <begin position="702"/>
        <end position="722"/>
    </location>
</feature>
<comment type="cofactor">
    <cofactor evidence="1">
        <name>Zn(2+)</name>
        <dbReference type="ChEBI" id="CHEBI:29105"/>
    </cofactor>
</comment>
<dbReference type="Gene3D" id="2.70.98.30">
    <property type="entry name" value="Golgi alpha-mannosidase II, domain 4"/>
    <property type="match status" value="1"/>
</dbReference>
<keyword evidence="7" id="KW-0472">Membrane</keyword>
<evidence type="ECO:0000256" key="2">
    <source>
        <dbReference type="ARBA" id="ARBA00009792"/>
    </source>
</evidence>
<keyword evidence="8" id="KW-0732">Signal</keyword>
<dbReference type="InterPro" id="IPR011013">
    <property type="entry name" value="Gal_mutarotase_sf_dom"/>
</dbReference>
<feature type="signal peptide" evidence="8">
    <location>
        <begin position="1"/>
        <end position="20"/>
    </location>
</feature>
<sequence length="1140" mass="120042">MVVASAVALALALAVGYVVAAPGVGAMASVGGGQGGAPSRGLLGDDHGDDGVKAVGLLVPHSHWDAGWLKTLSDYFSDEVRAILDNVVAALSEPGGEERTFILSEAAFLAAWFGDDSVDEMTKRTLRELVGEGRVEIVGGGLVMADEALTTPYAHLAQWTVGHAALAAAGVPGRAKYGWQIDPFGASALTAGLLAGQGFEGLVINRIDASIKAAMVADGSLAFEWEYDDGKRLRTLVLYDHYSSPFGFDWEAETRVGHGPYVYEHNVKSVAKRLAQLVLSRARATGSGVVPIPWGNDFSWQDIDGFVQMDKILRYMAANPDNDPLLGSVRVEYATLTSVFAALDDRSPSAGYPLLAYWSGYYASRPVVKGLVRAAEERIAGVEALRAVAGCQAASSALDRARYNLGVMAHHDAITGTAAAYVVSDYVALLANATTAAGAAAVACLEKRTGPQHAITVFNPTAAARQWRISILVPAWVSGVAVGGEAAGVCQMSAVRGSEPADAHAIPHGWRSMMAGGGLEISAPRSYSLLNVSAPLGVEPGPGYRVVDVVVVVAGLRAEELVVTLEPSSGEPGMCTGARRKRVVTDGSSGVELVTGVVLTPRTASMWAGLGATVRVERAGTPTLDVVLMTYGHTDGGAYLMYDDYGLFLWIGMAIGWLTGSGVMSWWLLGDPLRFARFAASLKWGGVVWRVAQSLQHAPRSVNVAIGAVEGAVLAAVLALALEAYVPHWMEAGAGFGLGLLIGGMLRGSGTYLSSLVGLAAFGAGVAVLMLGLPASHGSTALGASLVEAMEVSVEHGPVVSRAFFGYSEHLELEWVVDEVTPELELTVHVLLTRPCELVARIKEVGHSRRRAGDDGLVTFDGLRFVERKRKAFSALGANFYPAVMGAALRETGLAAYTVQAMGVASLAPGMLELMVDRRLAHDDLRGLEEGLQDGVRSHVAIFLGDGAESDEAKWRARAWALNTRPLVVMGARTARLASTDGAPSLKRTTLFSLGHMPGTHDGTVLARFVVVDALATDDAVDAEVQAFLAAVLHLAGDATCVRSTLDGRLPPMSATSSPSTTALGLYRALLRSASSFSGYNVRSYAVRRVRDAFRASASEATSPEAKAAALAKGHEALAMMQRQNIVQNMYTKRKLVIEM</sequence>
<accession>A0A0L0DLP7</accession>
<organism evidence="10 11">
    <name type="scientific">Thecamonas trahens ATCC 50062</name>
    <dbReference type="NCBI Taxonomy" id="461836"/>
    <lineage>
        <taxon>Eukaryota</taxon>
        <taxon>Apusozoa</taxon>
        <taxon>Apusomonadida</taxon>
        <taxon>Apusomonadidae</taxon>
        <taxon>Thecamonas</taxon>
    </lineage>
</organism>
<feature type="transmembrane region" description="Helical" evidence="7">
    <location>
        <begin position="647"/>
        <end position="669"/>
    </location>
</feature>
<dbReference type="GO" id="GO:0006013">
    <property type="term" value="P:mannose metabolic process"/>
    <property type="evidence" value="ECO:0007669"/>
    <property type="project" value="InterPro"/>
</dbReference>
<dbReference type="RefSeq" id="XP_013754499.1">
    <property type="nucleotide sequence ID" value="XM_013899045.1"/>
</dbReference>
<dbReference type="PANTHER" id="PTHR11607:SF3">
    <property type="entry name" value="LYSOSOMAL ALPHA-MANNOSIDASE"/>
    <property type="match status" value="1"/>
</dbReference>
<dbReference type="eggNOG" id="KOG3801">
    <property type="taxonomic scope" value="Eukaryota"/>
</dbReference>
<evidence type="ECO:0000256" key="1">
    <source>
        <dbReference type="ARBA" id="ARBA00001947"/>
    </source>
</evidence>
<dbReference type="InterPro" id="IPR011330">
    <property type="entry name" value="Glyco_hydro/deAcase_b/a-brl"/>
</dbReference>
<evidence type="ECO:0000256" key="4">
    <source>
        <dbReference type="ARBA" id="ARBA00022801"/>
    </source>
</evidence>
<evidence type="ECO:0000313" key="10">
    <source>
        <dbReference type="EMBL" id="KNC53232.1"/>
    </source>
</evidence>
<feature type="transmembrane region" description="Helical" evidence="7">
    <location>
        <begin position="728"/>
        <end position="746"/>
    </location>
</feature>
<reference evidence="10 11" key="1">
    <citation type="submission" date="2010-05" db="EMBL/GenBank/DDBJ databases">
        <title>The Genome Sequence of Thecamonas trahens ATCC 50062.</title>
        <authorList>
            <consortium name="The Broad Institute Genome Sequencing Platform"/>
            <person name="Russ C."/>
            <person name="Cuomo C."/>
            <person name="Shea T."/>
            <person name="Young S.K."/>
            <person name="Zeng Q."/>
            <person name="Koehrsen M."/>
            <person name="Haas B."/>
            <person name="Borodovsky M."/>
            <person name="Guigo R."/>
            <person name="Alvarado L."/>
            <person name="Berlin A."/>
            <person name="Bochicchio J."/>
            <person name="Borenstein D."/>
            <person name="Chapman S."/>
            <person name="Chen Z."/>
            <person name="Freedman E."/>
            <person name="Gellesch M."/>
            <person name="Goldberg J."/>
            <person name="Griggs A."/>
            <person name="Gujja S."/>
            <person name="Heilman E."/>
            <person name="Heiman D."/>
            <person name="Hepburn T."/>
            <person name="Howarth C."/>
            <person name="Jen D."/>
            <person name="Larson L."/>
            <person name="Mehta T."/>
            <person name="Park D."/>
            <person name="Pearson M."/>
            <person name="Roberts A."/>
            <person name="Saif S."/>
            <person name="Shenoy N."/>
            <person name="Sisk P."/>
            <person name="Stolte C."/>
            <person name="Sykes S."/>
            <person name="Thomson T."/>
            <person name="Walk T."/>
            <person name="White J."/>
            <person name="Yandava C."/>
            <person name="Burger G."/>
            <person name="Gray M.W."/>
            <person name="Holland P.W.H."/>
            <person name="King N."/>
            <person name="Lang F.B.F."/>
            <person name="Roger A.J."/>
            <person name="Ruiz-Trillo I."/>
            <person name="Lander E."/>
            <person name="Nusbaum C."/>
        </authorList>
    </citation>
    <scope>NUCLEOTIDE SEQUENCE [LARGE SCALE GENOMIC DNA]</scope>
    <source>
        <strain evidence="10 11">ATCC 50062</strain>
    </source>
</reference>
<evidence type="ECO:0000256" key="7">
    <source>
        <dbReference type="SAM" id="Phobius"/>
    </source>
</evidence>
<dbReference type="InterPro" id="IPR015341">
    <property type="entry name" value="Glyco_hydro_38_cen"/>
</dbReference>
<evidence type="ECO:0000256" key="3">
    <source>
        <dbReference type="ARBA" id="ARBA00022723"/>
    </source>
</evidence>
<feature type="domain" description="Glycoside hydrolase family 38 central" evidence="9">
    <location>
        <begin position="356"/>
        <end position="430"/>
    </location>
</feature>
<dbReference type="SUPFAM" id="SSF88713">
    <property type="entry name" value="Glycoside hydrolase/deacetylase"/>
    <property type="match status" value="1"/>
</dbReference>
<evidence type="ECO:0000259" key="9">
    <source>
        <dbReference type="SMART" id="SM00872"/>
    </source>
</evidence>
<dbReference type="GO" id="GO:0016226">
    <property type="term" value="P:iron-sulfur cluster assembly"/>
    <property type="evidence" value="ECO:0007669"/>
    <property type="project" value="InterPro"/>
</dbReference>
<dbReference type="SMART" id="SM00872">
    <property type="entry name" value="Alpha-mann_mid"/>
    <property type="match status" value="1"/>
</dbReference>
<dbReference type="OrthoDB" id="2016903at2759"/>
<evidence type="ECO:0000256" key="6">
    <source>
        <dbReference type="ARBA" id="ARBA00023295"/>
    </source>
</evidence>
<dbReference type="InterPro" id="IPR037094">
    <property type="entry name" value="Glyco_hydro_38_cen_sf"/>
</dbReference>
<keyword evidence="7" id="KW-1133">Transmembrane helix</keyword>
<dbReference type="Pfam" id="PF01074">
    <property type="entry name" value="Glyco_hydro_38N"/>
    <property type="match status" value="1"/>
</dbReference>
<dbReference type="GO" id="GO:0030246">
    <property type="term" value="F:carbohydrate binding"/>
    <property type="evidence" value="ECO:0007669"/>
    <property type="project" value="InterPro"/>
</dbReference>
<proteinExistence type="inferred from homology"/>
<keyword evidence="6" id="KW-0326">Glycosidase</keyword>
<keyword evidence="7" id="KW-0812">Transmembrane</keyword>
<dbReference type="InterPro" id="IPR000602">
    <property type="entry name" value="Glyco_hydro_38_N"/>
</dbReference>
<dbReference type="Pfam" id="PF05347">
    <property type="entry name" value="Complex1_LYR"/>
    <property type="match status" value="1"/>
</dbReference>
<comment type="similarity">
    <text evidence="2">Belongs to the glycosyl hydrolase 38 family.</text>
</comment>
<keyword evidence="11" id="KW-1185">Reference proteome</keyword>
<keyword evidence="3" id="KW-0479">Metal-binding</keyword>
<feature type="chain" id="PRO_5005537714" description="Glycoside hydrolase family 38 central domain-containing protein" evidence="8">
    <location>
        <begin position="21"/>
        <end position="1140"/>
    </location>
</feature>
<dbReference type="Gene3D" id="3.20.110.10">
    <property type="entry name" value="Glycoside hydrolase 38, N terminal domain"/>
    <property type="match status" value="1"/>
</dbReference>
<dbReference type="SUPFAM" id="SSF74650">
    <property type="entry name" value="Galactose mutarotase-like"/>
    <property type="match status" value="1"/>
</dbReference>
<dbReference type="eggNOG" id="KOG1958">
    <property type="taxonomic scope" value="Eukaryota"/>
</dbReference>
<evidence type="ECO:0000256" key="5">
    <source>
        <dbReference type="ARBA" id="ARBA00022833"/>
    </source>
</evidence>
<dbReference type="AlphaFoldDB" id="A0A0L0DLP7"/>
<dbReference type="PANTHER" id="PTHR11607">
    <property type="entry name" value="ALPHA-MANNOSIDASE"/>
    <property type="match status" value="1"/>
</dbReference>
<dbReference type="EMBL" id="GL349480">
    <property type="protein sequence ID" value="KNC53232.1"/>
    <property type="molecule type" value="Genomic_DNA"/>
</dbReference>
<feature type="transmembrane region" description="Helical" evidence="7">
    <location>
        <begin position="753"/>
        <end position="773"/>
    </location>
</feature>
<dbReference type="InterPro" id="IPR045297">
    <property type="entry name" value="Complex1_LYR_LYRM4"/>
</dbReference>
<evidence type="ECO:0000256" key="8">
    <source>
        <dbReference type="SAM" id="SignalP"/>
    </source>
</evidence>
<evidence type="ECO:0000313" key="11">
    <source>
        <dbReference type="Proteomes" id="UP000054408"/>
    </source>
</evidence>
<name>A0A0L0DLP7_THETB</name>
<dbReference type="CDD" id="cd20264">
    <property type="entry name" value="Complex1_LYR_LYRM4"/>
    <property type="match status" value="1"/>
</dbReference>
<dbReference type="GO" id="GO:0046872">
    <property type="term" value="F:metal ion binding"/>
    <property type="evidence" value="ECO:0007669"/>
    <property type="project" value="UniProtKB-KW"/>
</dbReference>
<dbReference type="STRING" id="461836.A0A0L0DLP7"/>
<dbReference type="InterPro" id="IPR027291">
    <property type="entry name" value="Glyco_hydro_38_N_sf"/>
</dbReference>
<dbReference type="InterPro" id="IPR050843">
    <property type="entry name" value="Glycosyl_Hydrlase_38"/>
</dbReference>
<dbReference type="Proteomes" id="UP000054408">
    <property type="component" value="Unassembled WGS sequence"/>
</dbReference>
<dbReference type="SUPFAM" id="SSF88688">
    <property type="entry name" value="Families 57/38 glycoside transferase middle domain"/>
    <property type="match status" value="1"/>
</dbReference>
<dbReference type="InterPro" id="IPR008011">
    <property type="entry name" value="Complex1_LYR_dom"/>
</dbReference>
<dbReference type="Gene3D" id="1.20.1270.50">
    <property type="entry name" value="Glycoside hydrolase family 38, central domain"/>
    <property type="match status" value="1"/>
</dbReference>
<dbReference type="GeneID" id="25567343"/>
<dbReference type="GO" id="GO:0004559">
    <property type="term" value="F:alpha-mannosidase activity"/>
    <property type="evidence" value="ECO:0007669"/>
    <property type="project" value="InterPro"/>
</dbReference>
<protein>
    <recommendedName>
        <fullName evidence="9">Glycoside hydrolase family 38 central domain-containing protein</fullName>
    </recommendedName>
</protein>